<comment type="similarity">
    <text evidence="1 3">Belongs to the short-chain dehydrogenases/reductases (SDR) family.</text>
</comment>
<protein>
    <submittedName>
        <fullName evidence="4">SDR family NAD(P)-dependent oxidoreductase</fullName>
    </submittedName>
</protein>
<evidence type="ECO:0000256" key="1">
    <source>
        <dbReference type="ARBA" id="ARBA00006484"/>
    </source>
</evidence>
<name>A0ABW9RVF7_9BACT</name>
<sequence>MKGTAFITGATSGIGEACAILLASNGYNLVLCGRNQPKLNQLKNKLSQHVDVHTLCFDIGHTDQLKEITKKLPEAFQRIDVLINNAGGAHGLDELDHSSISDIDQMIDVNVKGLLYITRMVIPCLMRSNGGHVVNISSVAGKQPYGKGVAYCASKAAVEAISESLRQELVPRGIKVTNIAPGAVNTNFSTTRFKGDTERAARVYQGFSPLVAEDIAETVLFCLNRPSRVQISDMTILASAQSTATTIHRADL</sequence>
<dbReference type="InterPro" id="IPR002347">
    <property type="entry name" value="SDR_fam"/>
</dbReference>
<evidence type="ECO:0000256" key="3">
    <source>
        <dbReference type="RuleBase" id="RU000363"/>
    </source>
</evidence>
<dbReference type="PANTHER" id="PTHR42901:SF1">
    <property type="entry name" value="ALCOHOL DEHYDROGENASE"/>
    <property type="match status" value="1"/>
</dbReference>
<evidence type="ECO:0000256" key="2">
    <source>
        <dbReference type="ARBA" id="ARBA00023002"/>
    </source>
</evidence>
<dbReference type="InterPro" id="IPR036291">
    <property type="entry name" value="NAD(P)-bd_dom_sf"/>
</dbReference>
<dbReference type="PRINTS" id="PR00081">
    <property type="entry name" value="GDHRDH"/>
</dbReference>
<keyword evidence="2" id="KW-0560">Oxidoreductase</keyword>
<comment type="caution">
    <text evidence="4">The sequence shown here is derived from an EMBL/GenBank/DDBJ whole genome shotgun (WGS) entry which is preliminary data.</text>
</comment>
<dbReference type="Pfam" id="PF00106">
    <property type="entry name" value="adh_short"/>
    <property type="match status" value="1"/>
</dbReference>
<dbReference type="RefSeq" id="WP_155174230.1">
    <property type="nucleotide sequence ID" value="NZ_BAAAFL010000012.1"/>
</dbReference>
<dbReference type="InterPro" id="IPR020904">
    <property type="entry name" value="Sc_DH/Rdtase_CS"/>
</dbReference>
<dbReference type="Proteomes" id="UP000798808">
    <property type="component" value="Unassembled WGS sequence"/>
</dbReference>
<dbReference type="PRINTS" id="PR00080">
    <property type="entry name" value="SDRFAMILY"/>
</dbReference>
<evidence type="ECO:0000313" key="5">
    <source>
        <dbReference type="Proteomes" id="UP000798808"/>
    </source>
</evidence>
<accession>A0ABW9RVF7</accession>
<dbReference type="PROSITE" id="PS00061">
    <property type="entry name" value="ADH_SHORT"/>
    <property type="match status" value="1"/>
</dbReference>
<gene>
    <name evidence="4" type="ORF">E1163_19895</name>
</gene>
<organism evidence="4 5">
    <name type="scientific">Fulvivirga kasyanovii</name>
    <dbReference type="NCBI Taxonomy" id="396812"/>
    <lineage>
        <taxon>Bacteria</taxon>
        <taxon>Pseudomonadati</taxon>
        <taxon>Bacteroidota</taxon>
        <taxon>Cytophagia</taxon>
        <taxon>Cytophagales</taxon>
        <taxon>Fulvivirgaceae</taxon>
        <taxon>Fulvivirga</taxon>
    </lineage>
</organism>
<evidence type="ECO:0000313" key="4">
    <source>
        <dbReference type="EMBL" id="MTI27228.1"/>
    </source>
</evidence>
<keyword evidence="5" id="KW-1185">Reference proteome</keyword>
<dbReference type="SUPFAM" id="SSF51735">
    <property type="entry name" value="NAD(P)-binding Rossmann-fold domains"/>
    <property type="match status" value="1"/>
</dbReference>
<dbReference type="Gene3D" id="3.40.50.720">
    <property type="entry name" value="NAD(P)-binding Rossmann-like Domain"/>
    <property type="match status" value="1"/>
</dbReference>
<proteinExistence type="inferred from homology"/>
<dbReference type="PANTHER" id="PTHR42901">
    <property type="entry name" value="ALCOHOL DEHYDROGENASE"/>
    <property type="match status" value="1"/>
</dbReference>
<reference evidence="4 5" key="1">
    <citation type="submission" date="2019-02" db="EMBL/GenBank/DDBJ databases">
        <authorList>
            <person name="Goldberg S.R."/>
            <person name="Haltli B.A."/>
            <person name="Correa H."/>
            <person name="Russell K.G."/>
        </authorList>
    </citation>
    <scope>NUCLEOTIDE SEQUENCE [LARGE SCALE GENOMIC DNA]</scope>
    <source>
        <strain evidence="4 5">JCM 16186</strain>
    </source>
</reference>
<dbReference type="EMBL" id="SMLW01000618">
    <property type="protein sequence ID" value="MTI27228.1"/>
    <property type="molecule type" value="Genomic_DNA"/>
</dbReference>